<name>A0A238W1A0_9ACTN</name>
<feature type="transmembrane region" description="Helical" evidence="5">
    <location>
        <begin position="23"/>
        <end position="47"/>
    </location>
</feature>
<organism evidence="7 8">
    <name type="scientific">Actinoplanes regularis</name>
    <dbReference type="NCBI Taxonomy" id="52697"/>
    <lineage>
        <taxon>Bacteria</taxon>
        <taxon>Bacillati</taxon>
        <taxon>Actinomycetota</taxon>
        <taxon>Actinomycetes</taxon>
        <taxon>Micromonosporales</taxon>
        <taxon>Micromonosporaceae</taxon>
        <taxon>Actinoplanes</taxon>
    </lineage>
</organism>
<gene>
    <name evidence="7" type="ORF">SAMN06264365_10260</name>
</gene>
<feature type="transmembrane region" description="Helical" evidence="5">
    <location>
        <begin position="107"/>
        <end position="127"/>
    </location>
</feature>
<dbReference type="Proteomes" id="UP000198415">
    <property type="component" value="Unassembled WGS sequence"/>
</dbReference>
<proteinExistence type="predicted"/>
<dbReference type="PANTHER" id="PTHR11863">
    <property type="entry name" value="STEROL DESATURASE"/>
    <property type="match status" value="1"/>
</dbReference>
<keyword evidence="3 5" id="KW-1133">Transmembrane helix</keyword>
<keyword evidence="2 5" id="KW-0812">Transmembrane</keyword>
<accession>A0A238W1A0</accession>
<feature type="transmembrane region" description="Helical" evidence="5">
    <location>
        <begin position="173"/>
        <end position="196"/>
    </location>
</feature>
<evidence type="ECO:0000256" key="3">
    <source>
        <dbReference type="ARBA" id="ARBA00022989"/>
    </source>
</evidence>
<feature type="domain" description="Fatty acid hydroxylase" evidence="6">
    <location>
        <begin position="108"/>
        <end position="242"/>
    </location>
</feature>
<dbReference type="EMBL" id="FZNR01000002">
    <property type="protein sequence ID" value="SNR40134.1"/>
    <property type="molecule type" value="Genomic_DNA"/>
</dbReference>
<evidence type="ECO:0000259" key="6">
    <source>
        <dbReference type="Pfam" id="PF04116"/>
    </source>
</evidence>
<dbReference type="GO" id="GO:0005506">
    <property type="term" value="F:iron ion binding"/>
    <property type="evidence" value="ECO:0007669"/>
    <property type="project" value="InterPro"/>
</dbReference>
<dbReference type="GO" id="GO:0016020">
    <property type="term" value="C:membrane"/>
    <property type="evidence" value="ECO:0007669"/>
    <property type="project" value="UniProtKB-SubCell"/>
</dbReference>
<evidence type="ECO:0000313" key="8">
    <source>
        <dbReference type="Proteomes" id="UP000198415"/>
    </source>
</evidence>
<evidence type="ECO:0000256" key="1">
    <source>
        <dbReference type="ARBA" id="ARBA00004370"/>
    </source>
</evidence>
<keyword evidence="4 5" id="KW-0472">Membrane</keyword>
<feature type="transmembrane region" description="Helical" evidence="5">
    <location>
        <begin position="67"/>
        <end position="87"/>
    </location>
</feature>
<evidence type="ECO:0000313" key="7">
    <source>
        <dbReference type="EMBL" id="SNR40134.1"/>
    </source>
</evidence>
<comment type="subcellular location">
    <subcellularLocation>
        <location evidence="1">Membrane</location>
    </subcellularLocation>
</comment>
<dbReference type="Pfam" id="PF04116">
    <property type="entry name" value="FA_hydroxylase"/>
    <property type="match status" value="1"/>
</dbReference>
<evidence type="ECO:0000256" key="2">
    <source>
        <dbReference type="ARBA" id="ARBA00022692"/>
    </source>
</evidence>
<reference evidence="7 8" key="1">
    <citation type="submission" date="2017-06" db="EMBL/GenBank/DDBJ databases">
        <authorList>
            <person name="Kim H.J."/>
            <person name="Triplett B.A."/>
        </authorList>
    </citation>
    <scope>NUCLEOTIDE SEQUENCE [LARGE SCALE GENOMIC DNA]</scope>
    <source>
        <strain evidence="7 8">DSM 43151</strain>
    </source>
</reference>
<protein>
    <submittedName>
        <fullName evidence="7">Sterol desaturase/sphingolipid hydroxylase, fatty acid hydroxylase superfamily</fullName>
    </submittedName>
</protein>
<dbReference type="GO" id="GO:0008610">
    <property type="term" value="P:lipid biosynthetic process"/>
    <property type="evidence" value="ECO:0007669"/>
    <property type="project" value="InterPro"/>
</dbReference>
<dbReference type="InterPro" id="IPR006694">
    <property type="entry name" value="Fatty_acid_hydroxylase"/>
</dbReference>
<dbReference type="AlphaFoldDB" id="A0A238W1A0"/>
<feature type="transmembrane region" description="Helical" evidence="5">
    <location>
        <begin position="147"/>
        <end position="167"/>
    </location>
</feature>
<sequence length="269" mass="29485">MIDDLATAVTGLLELLETLHPGWFALLALAENVVLVGLGALLGHGALRLPGARRLTPDPGPVSTLELALVAGTTVLNTVITVAGWWLWKADVIVLRTDLGLGSIAELAVLVMVMDVLMYAGHATVHLRALFPWVHRLHHVFADARPITLFALHPLEAIGFGAMWLLVLAAHPFSIWALAAYTVLNLVFGILGHLGVEPLPPPVRRNAVFRWVATPTMHVGHHADPRYNLGFYTTVWDRLFGTLEPGYDVRRTALTPEPYRSEPRQSPTR</sequence>
<dbReference type="InterPro" id="IPR050307">
    <property type="entry name" value="Sterol_Desaturase_Related"/>
</dbReference>
<keyword evidence="8" id="KW-1185">Reference proteome</keyword>
<dbReference type="GO" id="GO:0016491">
    <property type="term" value="F:oxidoreductase activity"/>
    <property type="evidence" value="ECO:0007669"/>
    <property type="project" value="InterPro"/>
</dbReference>
<evidence type="ECO:0000256" key="5">
    <source>
        <dbReference type="SAM" id="Phobius"/>
    </source>
</evidence>
<evidence type="ECO:0000256" key="4">
    <source>
        <dbReference type="ARBA" id="ARBA00023136"/>
    </source>
</evidence>